<dbReference type="InterPro" id="IPR057326">
    <property type="entry name" value="KR_dom"/>
</dbReference>
<dbReference type="Gene3D" id="3.40.366.10">
    <property type="entry name" value="Malonyl-Coenzyme A Acyl Carrier Protein, domain 2"/>
    <property type="match status" value="1"/>
</dbReference>
<dbReference type="Gene3D" id="3.40.50.720">
    <property type="entry name" value="NAD(P)-binding Rossmann-like Domain"/>
    <property type="match status" value="3"/>
</dbReference>
<dbReference type="SUPFAM" id="SSF51735">
    <property type="entry name" value="NAD(P)-binding Rossmann-fold domains"/>
    <property type="match status" value="2"/>
</dbReference>
<dbReference type="InterPro" id="IPR018201">
    <property type="entry name" value="Ketoacyl_synth_AS"/>
</dbReference>
<dbReference type="GO" id="GO:0004312">
    <property type="term" value="F:fatty acid synthase activity"/>
    <property type="evidence" value="ECO:0007669"/>
    <property type="project" value="TreeGrafter"/>
</dbReference>
<evidence type="ECO:0000256" key="2">
    <source>
        <dbReference type="ARBA" id="ARBA00022553"/>
    </source>
</evidence>
<dbReference type="GO" id="GO:0004315">
    <property type="term" value="F:3-oxoacyl-[acyl-carrier-protein] synthase activity"/>
    <property type="evidence" value="ECO:0007669"/>
    <property type="project" value="InterPro"/>
</dbReference>
<dbReference type="Pfam" id="PF08659">
    <property type="entry name" value="KR"/>
    <property type="match status" value="1"/>
</dbReference>
<accession>A0A1X6MX46</accession>
<dbReference type="Pfam" id="PF00109">
    <property type="entry name" value="ketoacyl-synt"/>
    <property type="match status" value="1"/>
</dbReference>
<keyword evidence="8" id="KW-1185">Reference proteome</keyword>
<dbReference type="SMART" id="SM00822">
    <property type="entry name" value="PKS_KR"/>
    <property type="match status" value="1"/>
</dbReference>
<dbReference type="Gene3D" id="3.40.47.10">
    <property type="match status" value="1"/>
</dbReference>
<dbReference type="SUPFAM" id="SSF52151">
    <property type="entry name" value="FabD/lysophospholipase-like"/>
    <property type="match status" value="1"/>
</dbReference>
<evidence type="ECO:0000313" key="7">
    <source>
        <dbReference type="EMBL" id="OSX60927.1"/>
    </source>
</evidence>
<dbReference type="CDD" id="cd00833">
    <property type="entry name" value="PKS"/>
    <property type="match status" value="1"/>
</dbReference>
<dbReference type="InterPro" id="IPR013120">
    <property type="entry name" value="FAR_NAD-bd"/>
</dbReference>
<dbReference type="Pfam" id="PF14765">
    <property type="entry name" value="PS-DH"/>
    <property type="match status" value="1"/>
</dbReference>
<sequence length="2152" mass="235439">MSCTLDTGGIVAIVGIAAELPSGPACPSNLDYHVFCRLLLKKGKAYQTIPVERFNIHGIKGKGLGQVVTDTGAFLKAVESFDYMEFGITNKDATSMALSTRKLIETSFLSLVDSGIDYRGKNIGCYMSGVAHDSVSVAGHEDADKQGSFGFAPAMVANRVSYHLDLRGPSVALDTACSSSLYAMHLAVQALRNAECEAALVGGCQINHRMAEWLAYTQGGVLSSDGECKPFDANADGFGRGEGAIVVVLKTLQNALKDNDKIYSTVRSSQQIRAILNGRIDSRNRRSLGPVNAAVASAQKNAMLRAFAQAGRRPCDVDYVELHATGSTAQGDPTESNWVGETFQRERELIIGSVKGNIGHLEIAAFLASLCKVCLMVRTRLIPPTANLLVPNPSIQWGKYNLRVATEVEPLPCFAPNGRHLISLASSGIGGANGHCVVEGPPSERRRSPRIWKSERPPPWLLVASGLSPKSAIAVQDLLCQTDPRDHGALSRIYGRRSRSMFWRSYALSNDGQLSSFSPATLAPKEKPPLVFVFSGQGSQHYESHTGLFTENQQERDLGNPWSIETTLPALTIFQLALYETLLRLGIRPHIVLGHSAGDTAVLAASSMGSRAMAIEIAIARGKAMARLDKEGGTMAALACSVETVLQLITSDTEQGSMEIACYNSPSAVTISGHASRVHSVVRAASEIGIFARVLRTRTPVHSSLMEACHEEYRRLVAEVFSRHSRSAPVITTYSSYTGVQTNTSFDADYFWDSARGPVQFSTAIHAILETAPNAIFVEVGPHPVLCTYISSMSGDTHRALSPTKRTEKGEECYNLIDFLGQLVVAGYTGIDFDALGCAGDPDVDVPPFPLSRREVPYLAPTPEAIRQRQERNGPLNYPQLRINSRTHPALAEHIIKNEPTMPAAGYIEMTGRSMLLFNWRAVDGASAVRRLWILRRNGRLRAHEFVGNNDEVDLEKIRARLKRVNMKDFYRGFSFFANYGPTYQRVTSCLRGVDIYGRSEALVEVRGIDDDLPGAETYRIHPAILDAALHIMVHPNFNGCNDKHRYYLSSTCGSFTLHNMVLSEPFPRTVFAHVVMTQWFPDSITYECLLIKEDGTPLCTLQDMTCALHGHGEPLMQRFQLVYAPTDVPLSAALGVLESEDQDIRQCTKRYTLQPVSHEGLAVPLDTGSLDDGIVTFSSDSTDLLIHYRRGEEISLQKILKSLDPLAPSALWLIASDDLDGYACLGLARSLRKEYRAWALYTVLFDRVWTRRHRAKAIETLMTRGRLSEVEMIISADGVVTSPKILPLPQTTRSTEFNPALPWKLENSQISHITLPPPANDYVTVRVIAVTTAYGSLQGFVGCVAGVDDEASVDSQEYATKNKALSVVACVVAALAVGVASFSHPQRLKQTKILVDEGDGDLCHQIIEIIVTGVTDDSLLSVYKEMAGSHSSVFAWRHPQTGVARVIETDPCAIGDALNASLPYTGMTELYTQPLLLVDHIPPEVPLRTDLFERSKSYLLIGGVGSLGVHIAAWMHQNGAREIVLTSRSDRQGLTRKGDYLSQAILRYLEKLPDLTLRTRRADALSEEDMRGLVQSLKHPLGGCFILTAILIDHTFAMLTQAEFDSPFKAKDEVFGTLKKIVPIESLDFLIAFSSVSGLFGNAGQTNYAAANTALSGMLQEYKNATSFICPIITDAGVFLTQSGDSYMSRIRHLSDWGMSCRVLDLCAYIEDVILRLRDGPVWQYIPAFDWNAVSASMGPSSMYNHIVDASALDVQGQPAPDKAEGLRDIVSRLLDIASEDLSLDVPLTAYGLDSLTAASLSFALRDLLPISQIQLLSGMTLANLLTLLSARLAQNPSSTTASTTDSHGIRECHHKVREMTQLVHKYGTFPRREMPLTSTKSRSQKVVLVTGVTGRVGAHVLKELLEDTDVELQIERTITHVIHLERPIEDASVAVGSGYSESKWVAERLVLEATAQHCIMGTVIRIGQMSGAANGCWKTSEWIPALVSASSALGCVPDGTGEVSWLPVHVGAAALVEMLDSEEPVLHLRHPHPVHWSDIMQCIAVSLKVPMVPYQEWIGLLEGSLMQPMDRGVEVYLEPAIRILDWLRLGVQSTKNADHRRDNNGLSFTMAIDLGCAASTTLRDSVLTPLGPTDVDRWMRFWRINGAIVS</sequence>
<dbReference type="PROSITE" id="PS00606">
    <property type="entry name" value="KS3_1"/>
    <property type="match status" value="1"/>
</dbReference>
<dbReference type="PANTHER" id="PTHR43775:SF37">
    <property type="entry name" value="SI:DKEY-61P9.11"/>
    <property type="match status" value="1"/>
</dbReference>
<evidence type="ECO:0000256" key="3">
    <source>
        <dbReference type="ARBA" id="ARBA00022679"/>
    </source>
</evidence>
<dbReference type="RefSeq" id="XP_024337721.1">
    <property type="nucleotide sequence ID" value="XM_024485865.1"/>
</dbReference>
<dbReference type="InterPro" id="IPR050091">
    <property type="entry name" value="PKS_NRPS_Biosynth_Enz"/>
</dbReference>
<dbReference type="InterPro" id="IPR036736">
    <property type="entry name" value="ACP-like_sf"/>
</dbReference>
<dbReference type="SMART" id="SM00823">
    <property type="entry name" value="PKS_PP"/>
    <property type="match status" value="1"/>
</dbReference>
<feature type="domain" description="Ketosynthase family 3 (KS3)" evidence="6">
    <location>
        <begin position="8"/>
        <end position="440"/>
    </location>
</feature>
<dbReference type="InterPro" id="IPR042104">
    <property type="entry name" value="PKS_dehydratase_sf"/>
</dbReference>
<dbReference type="InterPro" id="IPR014030">
    <property type="entry name" value="Ketoacyl_synth_N"/>
</dbReference>
<evidence type="ECO:0000259" key="6">
    <source>
        <dbReference type="PROSITE" id="PS52004"/>
    </source>
</evidence>
<dbReference type="InterPro" id="IPR016035">
    <property type="entry name" value="Acyl_Trfase/lysoPLipase"/>
</dbReference>
<proteinExistence type="predicted"/>
<dbReference type="InterPro" id="IPR020841">
    <property type="entry name" value="PKS_Beta-ketoAc_synthase_dom"/>
</dbReference>
<dbReference type="GO" id="GO:0031177">
    <property type="term" value="F:phosphopantetheine binding"/>
    <property type="evidence" value="ECO:0007669"/>
    <property type="project" value="InterPro"/>
</dbReference>
<dbReference type="InterPro" id="IPR036291">
    <property type="entry name" value="NAD(P)-bd_dom_sf"/>
</dbReference>
<organism evidence="7 8">
    <name type="scientific">Postia placenta MAD-698-R-SB12</name>
    <dbReference type="NCBI Taxonomy" id="670580"/>
    <lineage>
        <taxon>Eukaryota</taxon>
        <taxon>Fungi</taxon>
        <taxon>Dikarya</taxon>
        <taxon>Basidiomycota</taxon>
        <taxon>Agaricomycotina</taxon>
        <taxon>Agaricomycetes</taxon>
        <taxon>Polyporales</taxon>
        <taxon>Adustoporiaceae</taxon>
        <taxon>Rhodonia</taxon>
    </lineage>
</organism>
<dbReference type="GeneID" id="36330814"/>
<reference evidence="7 8" key="1">
    <citation type="submission" date="2017-04" db="EMBL/GenBank/DDBJ databases">
        <title>Genome Sequence of the Model Brown-Rot Fungus Postia placenta SB12.</title>
        <authorList>
            <consortium name="DOE Joint Genome Institute"/>
            <person name="Gaskell J."/>
            <person name="Kersten P."/>
            <person name="Larrondo L.F."/>
            <person name="Canessa P."/>
            <person name="Martinez D."/>
            <person name="Hibbett D."/>
            <person name="Schmoll M."/>
            <person name="Kubicek C.P."/>
            <person name="Martinez A.T."/>
            <person name="Yadav J."/>
            <person name="Master E."/>
            <person name="Magnuson J.K."/>
            <person name="James T."/>
            <person name="Yaver D."/>
            <person name="Berka R."/>
            <person name="Labutti K."/>
            <person name="Lipzen A."/>
            <person name="Aerts A."/>
            <person name="Barry K."/>
            <person name="Henrissat B."/>
            <person name="Blanchette R."/>
            <person name="Grigoriev I."/>
            <person name="Cullen D."/>
        </authorList>
    </citation>
    <scope>NUCLEOTIDE SEQUENCE [LARGE SCALE GENOMIC DNA]</scope>
    <source>
        <strain evidence="7 8">MAD-698-R-SB12</strain>
    </source>
</reference>
<dbReference type="STRING" id="670580.A0A1X6MX46"/>
<dbReference type="InterPro" id="IPR049551">
    <property type="entry name" value="PKS_DH_C"/>
</dbReference>
<name>A0A1X6MX46_9APHY</name>
<dbReference type="InterPro" id="IPR032821">
    <property type="entry name" value="PKS_assoc"/>
</dbReference>
<dbReference type="InterPro" id="IPR020806">
    <property type="entry name" value="PKS_PP-bd"/>
</dbReference>
<dbReference type="EMBL" id="KZ110599">
    <property type="protein sequence ID" value="OSX60927.1"/>
    <property type="molecule type" value="Genomic_DNA"/>
</dbReference>
<gene>
    <name evidence="7" type="ORF">POSPLADRAFT_1145964</name>
</gene>
<dbReference type="Pfam" id="PF16197">
    <property type="entry name" value="KAsynt_C_assoc"/>
    <property type="match status" value="1"/>
</dbReference>
<dbReference type="PANTHER" id="PTHR43775">
    <property type="entry name" value="FATTY ACID SYNTHASE"/>
    <property type="match status" value="1"/>
</dbReference>
<dbReference type="OrthoDB" id="329835at2759"/>
<dbReference type="InterPro" id="IPR014043">
    <property type="entry name" value="Acyl_transferase_dom"/>
</dbReference>
<dbReference type="SMART" id="SM00827">
    <property type="entry name" value="PKS_AT"/>
    <property type="match status" value="1"/>
</dbReference>
<dbReference type="Proteomes" id="UP000194127">
    <property type="component" value="Unassembled WGS sequence"/>
</dbReference>
<keyword evidence="5" id="KW-0511">Multifunctional enzyme</keyword>
<evidence type="ECO:0000313" key="8">
    <source>
        <dbReference type="Proteomes" id="UP000194127"/>
    </source>
</evidence>
<dbReference type="InterPro" id="IPR016039">
    <property type="entry name" value="Thiolase-like"/>
</dbReference>
<dbReference type="GO" id="GO:0044550">
    <property type="term" value="P:secondary metabolite biosynthetic process"/>
    <property type="evidence" value="ECO:0007669"/>
    <property type="project" value="UniProtKB-ARBA"/>
</dbReference>
<keyword evidence="3" id="KW-0808">Transferase</keyword>
<keyword evidence="4" id="KW-0843">Virulence</keyword>
<keyword evidence="2" id="KW-0597">Phosphoprotein</keyword>
<dbReference type="Gene3D" id="1.10.1200.10">
    <property type="entry name" value="ACP-like"/>
    <property type="match status" value="1"/>
</dbReference>
<dbReference type="InterPro" id="IPR013968">
    <property type="entry name" value="PKS_KR"/>
</dbReference>
<protein>
    <recommendedName>
        <fullName evidence="6">Ketosynthase family 3 (KS3) domain-containing protein</fullName>
    </recommendedName>
</protein>
<dbReference type="InterPro" id="IPR014031">
    <property type="entry name" value="Ketoacyl_synth_C"/>
</dbReference>
<dbReference type="GO" id="GO:0006633">
    <property type="term" value="P:fatty acid biosynthetic process"/>
    <property type="evidence" value="ECO:0007669"/>
    <property type="project" value="InterPro"/>
</dbReference>
<keyword evidence="1" id="KW-0596">Phosphopantetheine</keyword>
<dbReference type="SMART" id="SM00825">
    <property type="entry name" value="PKS_KS"/>
    <property type="match status" value="1"/>
</dbReference>
<evidence type="ECO:0000256" key="1">
    <source>
        <dbReference type="ARBA" id="ARBA00022450"/>
    </source>
</evidence>
<evidence type="ECO:0000256" key="4">
    <source>
        <dbReference type="ARBA" id="ARBA00023026"/>
    </source>
</evidence>
<dbReference type="InterPro" id="IPR001227">
    <property type="entry name" value="Ac_transferase_dom_sf"/>
</dbReference>
<dbReference type="Pfam" id="PF00550">
    <property type="entry name" value="PP-binding"/>
    <property type="match status" value="1"/>
</dbReference>
<dbReference type="Pfam" id="PF07993">
    <property type="entry name" value="NAD_binding_4"/>
    <property type="match status" value="1"/>
</dbReference>
<dbReference type="SUPFAM" id="SSF53901">
    <property type="entry name" value="Thiolase-like"/>
    <property type="match status" value="1"/>
</dbReference>
<dbReference type="SUPFAM" id="SSF55048">
    <property type="entry name" value="Probable ACP-binding domain of malonyl-CoA ACP transacylase"/>
    <property type="match status" value="1"/>
</dbReference>
<dbReference type="Pfam" id="PF00698">
    <property type="entry name" value="Acyl_transf_1"/>
    <property type="match status" value="1"/>
</dbReference>
<evidence type="ECO:0000256" key="5">
    <source>
        <dbReference type="ARBA" id="ARBA00023268"/>
    </source>
</evidence>
<dbReference type="PROSITE" id="PS52004">
    <property type="entry name" value="KS3_2"/>
    <property type="match status" value="1"/>
</dbReference>
<dbReference type="Gene3D" id="3.10.129.110">
    <property type="entry name" value="Polyketide synthase dehydratase"/>
    <property type="match status" value="1"/>
</dbReference>
<dbReference type="InterPro" id="IPR016036">
    <property type="entry name" value="Malonyl_transacylase_ACP-bd"/>
</dbReference>
<dbReference type="Pfam" id="PF02801">
    <property type="entry name" value="Ketoacyl-synt_C"/>
    <property type="match status" value="1"/>
</dbReference>
<dbReference type="SUPFAM" id="SSF47336">
    <property type="entry name" value="ACP-like"/>
    <property type="match status" value="1"/>
</dbReference>
<dbReference type="InterPro" id="IPR009081">
    <property type="entry name" value="PP-bd_ACP"/>
</dbReference>